<keyword evidence="3" id="KW-0175">Coiled coil</keyword>
<dbReference type="InterPro" id="IPR004148">
    <property type="entry name" value="BAR_dom"/>
</dbReference>
<dbReference type="Gene3D" id="1.20.1270.60">
    <property type="entry name" value="Arfaptin homology (AH) domain/BAR domain"/>
    <property type="match status" value="1"/>
</dbReference>
<evidence type="ECO:0000259" key="6">
    <source>
        <dbReference type="PROSITE" id="PS51021"/>
    </source>
</evidence>
<dbReference type="SUPFAM" id="SSF103657">
    <property type="entry name" value="BAR/IMD domain-like"/>
    <property type="match status" value="1"/>
</dbReference>
<feature type="compositionally biased region" description="Low complexity" evidence="4">
    <location>
        <begin position="1007"/>
        <end position="1018"/>
    </location>
</feature>
<feature type="compositionally biased region" description="Low complexity" evidence="4">
    <location>
        <begin position="980"/>
        <end position="989"/>
    </location>
</feature>
<dbReference type="InterPro" id="IPR036885">
    <property type="entry name" value="SWIB_MDM2_dom_sf"/>
</dbReference>
<feature type="coiled-coil region" evidence="3">
    <location>
        <begin position="535"/>
        <end position="591"/>
    </location>
</feature>
<accession>A0AAD5VYY9</accession>
<dbReference type="Pfam" id="PF02201">
    <property type="entry name" value="SWIB"/>
    <property type="match status" value="1"/>
</dbReference>
<dbReference type="InterPro" id="IPR003121">
    <property type="entry name" value="SWIB_MDM2_domain"/>
</dbReference>
<dbReference type="InterPro" id="IPR027267">
    <property type="entry name" value="AH/BAR_dom_sf"/>
</dbReference>
<feature type="region of interest" description="Disordered" evidence="4">
    <location>
        <begin position="635"/>
        <end position="819"/>
    </location>
</feature>
<evidence type="ECO:0000256" key="2">
    <source>
        <dbReference type="PROSITE-ProRule" id="PRU00192"/>
    </source>
</evidence>
<evidence type="ECO:0000256" key="4">
    <source>
        <dbReference type="SAM" id="MobiDB-lite"/>
    </source>
</evidence>
<dbReference type="Proteomes" id="UP001213000">
    <property type="component" value="Unassembled WGS sequence"/>
</dbReference>
<dbReference type="GO" id="GO:0005737">
    <property type="term" value="C:cytoplasm"/>
    <property type="evidence" value="ECO:0007669"/>
    <property type="project" value="InterPro"/>
</dbReference>
<dbReference type="CDD" id="cd00174">
    <property type="entry name" value="SH3"/>
    <property type="match status" value="1"/>
</dbReference>
<dbReference type="AlphaFoldDB" id="A0AAD5VYY9"/>
<feature type="domain" description="DM2" evidence="7">
    <location>
        <begin position="192"/>
        <end position="269"/>
    </location>
</feature>
<feature type="compositionally biased region" description="Polar residues" evidence="4">
    <location>
        <begin position="698"/>
        <end position="709"/>
    </location>
</feature>
<dbReference type="InterPro" id="IPR001452">
    <property type="entry name" value="SH3_domain"/>
</dbReference>
<evidence type="ECO:0000256" key="1">
    <source>
        <dbReference type="ARBA" id="ARBA00022443"/>
    </source>
</evidence>
<comment type="caution">
    <text evidence="8">The sequence shown here is derived from an EMBL/GenBank/DDBJ whole genome shotgun (WGS) entry which is preliminary data.</text>
</comment>
<dbReference type="SMART" id="SM00326">
    <property type="entry name" value="SH3"/>
    <property type="match status" value="1"/>
</dbReference>
<name>A0AAD5VYY9_9AGAR</name>
<dbReference type="CDD" id="cd10568">
    <property type="entry name" value="SWIB_like"/>
    <property type="match status" value="1"/>
</dbReference>
<dbReference type="PROSITE" id="PS50002">
    <property type="entry name" value="SH3"/>
    <property type="match status" value="1"/>
</dbReference>
<evidence type="ECO:0000259" key="7">
    <source>
        <dbReference type="PROSITE" id="PS51925"/>
    </source>
</evidence>
<dbReference type="EMBL" id="JANIEX010000083">
    <property type="protein sequence ID" value="KAJ3574032.1"/>
    <property type="molecule type" value="Genomic_DNA"/>
</dbReference>
<keyword evidence="1 2" id="KW-0728">SH3 domain</keyword>
<evidence type="ECO:0000256" key="3">
    <source>
        <dbReference type="SAM" id="Coils"/>
    </source>
</evidence>
<dbReference type="SUPFAM" id="SSF50044">
    <property type="entry name" value="SH3-domain"/>
    <property type="match status" value="1"/>
</dbReference>
<feature type="compositionally biased region" description="Low complexity" evidence="4">
    <location>
        <begin position="790"/>
        <end position="805"/>
    </location>
</feature>
<gene>
    <name evidence="8" type="ORF">NP233_g2039</name>
</gene>
<reference evidence="8" key="1">
    <citation type="submission" date="2022-07" db="EMBL/GenBank/DDBJ databases">
        <title>Genome Sequence of Leucocoprinus birnbaumii.</title>
        <authorList>
            <person name="Buettner E."/>
        </authorList>
    </citation>
    <scope>NUCLEOTIDE SEQUENCE</scope>
    <source>
        <strain evidence="8">VT141</strain>
    </source>
</reference>
<feature type="domain" description="BAR" evidence="6">
    <location>
        <begin position="414"/>
        <end position="644"/>
    </location>
</feature>
<dbReference type="Gene3D" id="2.30.30.40">
    <property type="entry name" value="SH3 Domains"/>
    <property type="match status" value="1"/>
</dbReference>
<evidence type="ECO:0000313" key="8">
    <source>
        <dbReference type="EMBL" id="KAJ3574032.1"/>
    </source>
</evidence>
<evidence type="ECO:0000313" key="9">
    <source>
        <dbReference type="Proteomes" id="UP001213000"/>
    </source>
</evidence>
<dbReference type="Pfam" id="PF00018">
    <property type="entry name" value="SH3_1"/>
    <property type="match status" value="1"/>
</dbReference>
<dbReference type="Gene3D" id="1.10.245.10">
    <property type="entry name" value="SWIB/MDM2 domain"/>
    <property type="match status" value="1"/>
</dbReference>
<dbReference type="InterPro" id="IPR019835">
    <property type="entry name" value="SWIB_domain"/>
</dbReference>
<dbReference type="SMART" id="SM00721">
    <property type="entry name" value="BAR"/>
    <property type="match status" value="1"/>
</dbReference>
<feature type="region of interest" description="Disordered" evidence="4">
    <location>
        <begin position="953"/>
        <end position="1140"/>
    </location>
</feature>
<feature type="compositionally biased region" description="Low complexity" evidence="4">
    <location>
        <begin position="1058"/>
        <end position="1083"/>
    </location>
</feature>
<sequence length="1140" mass="127101">MAASHIDAQKATKKRKLTDKNIPNAILQNPEFLQDSQMYQSLLDMERKLDWTMTRKKVEVQDALSRIPSTTRTLRIFLSHSTSGQAWQTGSDSITPNVETGEGIPAWSFKVEGRLLEPLNHRSRDKNPQRKFSTLIKRMIIEIERDPALYPESNIVEWPRAPGQHNPSLDGFTVRRTGDAPTKLRVIMFLDHFPEQYKLSPELSHILGIKEESRLGVIQTLWNYIKLQGLQDKTDRRMIHADEKLRAVFGAETIAFQQIPELVNRHLGGPEPVVLHYLLNPTQPPPERPMAWDVEIKMEDSSLKNRMATSVQMSKESMATLMKLDEEIGLLAQSLHNSHLKRTFLQAFADDPAKFIQTWLESQSRDLETILGSGPTEGMTVRQEELRRSEFFQLPWVEEVSTYKLLAQEPWAGEVMSSKDNKMFVSDEFKNLETEIEMRKNGLSKIQYASEAYHHSLSKKKQYDGIDSNEKLLSLDALGLVMIVHGEEFSESSVFGGSLVKFGRAHCKVATLQEAYAVTFKDTFIASLERFSDGIKEYEHLSKKLESRRSAYENAYFKAEKLRQSKKEKERLEAEEELDRSKQRFDETAEDIRAHMEMIRSDDALHLRELTAFLDLEINFAQQYLEVLKDVKADWSSETSSPTKSNRRNGITKPLSRRSSKNAKSPIDNQSTPESSEDEDSPRTASGRRHSFRGENGSGSKPPSRPTSRLSRKRTNSNATATSEKDKEAAMPQHSRRRSVAGWASNAVESVANRMKKDKDKDNFASLDDEDEGSPAQRNSPERVSPLKKSSSIGSIGRRSSFFSSPKAKPQLPSKISATPGKKIVRARVDYEAKSTNELSFTAGSEIVVLNEVLDSWWMGELNNRRGLFPTTHIDVIHPSTSPPLPPPQTDKRASPSLLAAAQQPRMDVDAQSLDDGYGTSELDEEKDLTRRPLEHSPFIEAIDDTHSIVSLATDDDEDRIGVTHTPKQKARALPDTLQSSHSRSASSSPPEPVLLSAAGFLGRNNSSSSYSSQSTSTPGKKVPPPPPPRRNISNVPVIAPPIPERKINTSGGSAGRGYYTSGSGNAGSGTTSSSSSVASLTVGEDRSRGGSSEGEVPSVERYDRSPFESTLDLSAPSPPQLPARPNVEGGGKTNPFRSG</sequence>
<feature type="domain" description="SH3" evidence="5">
    <location>
        <begin position="820"/>
        <end position="879"/>
    </location>
</feature>
<feature type="region of interest" description="Disordered" evidence="4">
    <location>
        <begin position="878"/>
        <end position="940"/>
    </location>
</feature>
<dbReference type="PROSITE" id="PS51925">
    <property type="entry name" value="SWIB_MDM2"/>
    <property type="match status" value="1"/>
</dbReference>
<dbReference type="Pfam" id="PF03114">
    <property type="entry name" value="BAR"/>
    <property type="match status" value="1"/>
</dbReference>
<dbReference type="SUPFAM" id="SSF47592">
    <property type="entry name" value="SWIB/MDM2 domain"/>
    <property type="match status" value="1"/>
</dbReference>
<protein>
    <submittedName>
        <fullName evidence="8">Uncharacterized protein</fullName>
    </submittedName>
</protein>
<proteinExistence type="predicted"/>
<evidence type="ECO:0000259" key="5">
    <source>
        <dbReference type="PROSITE" id="PS50002"/>
    </source>
</evidence>
<dbReference type="PROSITE" id="PS51021">
    <property type="entry name" value="BAR"/>
    <property type="match status" value="1"/>
</dbReference>
<dbReference type="InterPro" id="IPR036028">
    <property type="entry name" value="SH3-like_dom_sf"/>
</dbReference>
<dbReference type="SMART" id="SM00151">
    <property type="entry name" value="SWIB"/>
    <property type="match status" value="1"/>
</dbReference>
<organism evidence="8 9">
    <name type="scientific">Leucocoprinus birnbaumii</name>
    <dbReference type="NCBI Taxonomy" id="56174"/>
    <lineage>
        <taxon>Eukaryota</taxon>
        <taxon>Fungi</taxon>
        <taxon>Dikarya</taxon>
        <taxon>Basidiomycota</taxon>
        <taxon>Agaricomycotina</taxon>
        <taxon>Agaricomycetes</taxon>
        <taxon>Agaricomycetidae</taxon>
        <taxon>Agaricales</taxon>
        <taxon>Agaricineae</taxon>
        <taxon>Agaricaceae</taxon>
        <taxon>Leucocoprinus</taxon>
    </lineage>
</organism>
<dbReference type="PANTHER" id="PTHR13844">
    <property type="entry name" value="SWI/SNF-RELATED MATRIX-ASSOCIATED ACTIN-DEPENDENT REGULATOR OF CHROMATIN SUBFAMILY D"/>
    <property type="match status" value="1"/>
</dbReference>
<keyword evidence="9" id="KW-1185">Reference proteome</keyword>